<dbReference type="InterPro" id="IPR019606">
    <property type="entry name" value="GerMN"/>
</dbReference>
<reference evidence="3 4" key="1">
    <citation type="journal article" date="2016" name="Nat. Commun.">
        <title>Thousands of microbial genomes shed light on interconnected biogeochemical processes in an aquifer system.</title>
        <authorList>
            <person name="Anantharaman K."/>
            <person name="Brown C.T."/>
            <person name="Hug L.A."/>
            <person name="Sharon I."/>
            <person name="Castelle C.J."/>
            <person name="Probst A.J."/>
            <person name="Thomas B.C."/>
            <person name="Singh A."/>
            <person name="Wilkins M.J."/>
            <person name="Karaoz U."/>
            <person name="Brodie E.L."/>
            <person name="Williams K.H."/>
            <person name="Hubbard S.S."/>
            <person name="Banfield J.F."/>
        </authorList>
    </citation>
    <scope>NUCLEOTIDE SEQUENCE [LARGE SCALE GENOMIC DNA]</scope>
</reference>
<evidence type="ECO:0000259" key="2">
    <source>
        <dbReference type="Pfam" id="PF10646"/>
    </source>
</evidence>
<evidence type="ECO:0000313" key="3">
    <source>
        <dbReference type="EMBL" id="OGY98848.1"/>
    </source>
</evidence>
<dbReference type="EMBL" id="MHKX01000001">
    <property type="protein sequence ID" value="OGY98848.1"/>
    <property type="molecule type" value="Genomic_DNA"/>
</dbReference>
<keyword evidence="1" id="KW-1133">Transmembrane helix</keyword>
<protein>
    <recommendedName>
        <fullName evidence="2">GerMN domain-containing protein</fullName>
    </recommendedName>
</protein>
<dbReference type="Pfam" id="PF10646">
    <property type="entry name" value="Germane"/>
    <property type="match status" value="1"/>
</dbReference>
<comment type="caution">
    <text evidence="3">The sequence shown here is derived from an EMBL/GenBank/DDBJ whole genome shotgun (WGS) entry which is preliminary data.</text>
</comment>
<keyword evidence="1" id="KW-0472">Membrane</keyword>
<sequence>MNRNQLVAISVILVLVAIGGWFYVDYVYAPKVQAPQLNLAESIAGDWDEISAQIPIKAGESGRWYIDAIRTIGAATALVAFEDGLNGHVAVLSAKDGDYSVLRLYESQLQFAAAELEAIEKQYGDAGFAPQNFGPRADGTGMVPATENFFLKTDITLMPIKIAWLNPEGNLPNEVKAGDVSGCDHVVLQERMVPKSQIPLTAALEELLADKTVWTEDRSLYNYIGQGDLELVSVAIQDGIAKIYLTGAKPRLSGVCDDPRLFIQVAQTARQFPTVQRVELYINGVRNDGSSDLRG</sequence>
<feature type="domain" description="GerMN" evidence="2">
    <location>
        <begin position="191"/>
        <end position="286"/>
    </location>
</feature>
<evidence type="ECO:0000313" key="4">
    <source>
        <dbReference type="Proteomes" id="UP000179059"/>
    </source>
</evidence>
<dbReference type="AlphaFoldDB" id="A0A1G2CBU0"/>
<dbReference type="STRING" id="1798647.A2855_01590"/>
<name>A0A1G2CBU0_9BACT</name>
<dbReference type="Proteomes" id="UP000179059">
    <property type="component" value="Unassembled WGS sequence"/>
</dbReference>
<keyword evidence="1" id="KW-0812">Transmembrane</keyword>
<gene>
    <name evidence="3" type="ORF">A2855_01590</name>
</gene>
<feature type="transmembrane region" description="Helical" evidence="1">
    <location>
        <begin position="6"/>
        <end position="24"/>
    </location>
</feature>
<proteinExistence type="predicted"/>
<accession>A0A1G2CBU0</accession>
<evidence type="ECO:0000256" key="1">
    <source>
        <dbReference type="SAM" id="Phobius"/>
    </source>
</evidence>
<organism evidence="3 4">
    <name type="scientific">Candidatus Liptonbacteria bacterium RIFCSPHIGHO2_01_FULL_57_28</name>
    <dbReference type="NCBI Taxonomy" id="1798647"/>
    <lineage>
        <taxon>Bacteria</taxon>
        <taxon>Candidatus Liptoniibacteriota</taxon>
    </lineage>
</organism>